<name>A0A8X6VV27_TRICX</name>
<keyword evidence="2" id="KW-1185">Reference proteome</keyword>
<protein>
    <submittedName>
        <fullName evidence="1">Uncharacterized protein</fullName>
    </submittedName>
</protein>
<accession>A0A8X6VV27</accession>
<gene>
    <name evidence="1" type="ORF">TNCV_3763031</name>
</gene>
<proteinExistence type="predicted"/>
<evidence type="ECO:0000313" key="1">
    <source>
        <dbReference type="EMBL" id="GFY23063.1"/>
    </source>
</evidence>
<organism evidence="1 2">
    <name type="scientific">Trichonephila clavipes</name>
    <name type="common">Golden silk orbweaver</name>
    <name type="synonym">Nephila clavipes</name>
    <dbReference type="NCBI Taxonomy" id="2585209"/>
    <lineage>
        <taxon>Eukaryota</taxon>
        <taxon>Metazoa</taxon>
        <taxon>Ecdysozoa</taxon>
        <taxon>Arthropoda</taxon>
        <taxon>Chelicerata</taxon>
        <taxon>Arachnida</taxon>
        <taxon>Araneae</taxon>
        <taxon>Araneomorphae</taxon>
        <taxon>Entelegynae</taxon>
        <taxon>Araneoidea</taxon>
        <taxon>Nephilidae</taxon>
        <taxon>Trichonephila</taxon>
    </lineage>
</organism>
<comment type="caution">
    <text evidence="1">The sequence shown here is derived from an EMBL/GenBank/DDBJ whole genome shotgun (WGS) entry which is preliminary data.</text>
</comment>
<reference evidence="1" key="1">
    <citation type="submission" date="2020-08" db="EMBL/GenBank/DDBJ databases">
        <title>Multicomponent nature underlies the extraordinary mechanical properties of spider dragline silk.</title>
        <authorList>
            <person name="Kono N."/>
            <person name="Nakamura H."/>
            <person name="Mori M."/>
            <person name="Yoshida Y."/>
            <person name="Ohtoshi R."/>
            <person name="Malay A.D."/>
            <person name="Moran D.A.P."/>
            <person name="Tomita M."/>
            <person name="Numata K."/>
            <person name="Arakawa K."/>
        </authorList>
    </citation>
    <scope>NUCLEOTIDE SEQUENCE</scope>
</reference>
<dbReference type="EMBL" id="BMAU01021362">
    <property type="protein sequence ID" value="GFY23063.1"/>
    <property type="molecule type" value="Genomic_DNA"/>
</dbReference>
<evidence type="ECO:0000313" key="2">
    <source>
        <dbReference type="Proteomes" id="UP000887159"/>
    </source>
</evidence>
<sequence>MHKYDVGSEEICKSLALQRMTGNRNATLKRCTRREQIADLKDIDQRIEETVMWMYRRWMQEKATDRRG</sequence>
<dbReference type="Proteomes" id="UP000887159">
    <property type="component" value="Unassembled WGS sequence"/>
</dbReference>
<dbReference type="AlphaFoldDB" id="A0A8X6VV27"/>